<dbReference type="EMBL" id="MU005602">
    <property type="protein sequence ID" value="KAF2679610.1"/>
    <property type="molecule type" value="Genomic_DNA"/>
</dbReference>
<keyword evidence="2" id="KW-1185">Reference proteome</keyword>
<sequence>VSTGHSPETAATCFWDGTAPFCAGSCPDGYTECNRGSCGDGACCWTGIKTYCCK</sequence>
<reference evidence="1" key="1">
    <citation type="journal article" date="2020" name="Stud. Mycol.">
        <title>101 Dothideomycetes genomes: a test case for predicting lifestyles and emergence of pathogens.</title>
        <authorList>
            <person name="Haridas S."/>
            <person name="Albert R."/>
            <person name="Binder M."/>
            <person name="Bloem J."/>
            <person name="Labutti K."/>
            <person name="Salamov A."/>
            <person name="Andreopoulos B."/>
            <person name="Baker S."/>
            <person name="Barry K."/>
            <person name="Bills G."/>
            <person name="Bluhm B."/>
            <person name="Cannon C."/>
            <person name="Castanera R."/>
            <person name="Culley D."/>
            <person name="Daum C."/>
            <person name="Ezra D."/>
            <person name="Gonzalez J."/>
            <person name="Henrissat B."/>
            <person name="Kuo A."/>
            <person name="Liang C."/>
            <person name="Lipzen A."/>
            <person name="Lutzoni F."/>
            <person name="Magnuson J."/>
            <person name="Mondo S."/>
            <person name="Nolan M."/>
            <person name="Ohm R."/>
            <person name="Pangilinan J."/>
            <person name="Park H.-J."/>
            <person name="Ramirez L."/>
            <person name="Alfaro M."/>
            <person name="Sun H."/>
            <person name="Tritt A."/>
            <person name="Yoshinaga Y."/>
            <person name="Zwiers L.-H."/>
            <person name="Turgeon B."/>
            <person name="Goodwin S."/>
            <person name="Spatafora J."/>
            <person name="Crous P."/>
            <person name="Grigoriev I."/>
        </authorList>
    </citation>
    <scope>NUCLEOTIDE SEQUENCE</scope>
    <source>
        <strain evidence="1">CBS 122367</strain>
    </source>
</reference>
<organism evidence="1 2">
    <name type="scientific">Lentithecium fluviatile CBS 122367</name>
    <dbReference type="NCBI Taxonomy" id="1168545"/>
    <lineage>
        <taxon>Eukaryota</taxon>
        <taxon>Fungi</taxon>
        <taxon>Dikarya</taxon>
        <taxon>Ascomycota</taxon>
        <taxon>Pezizomycotina</taxon>
        <taxon>Dothideomycetes</taxon>
        <taxon>Pleosporomycetidae</taxon>
        <taxon>Pleosporales</taxon>
        <taxon>Massarineae</taxon>
        <taxon>Lentitheciaceae</taxon>
        <taxon>Lentithecium</taxon>
    </lineage>
</organism>
<dbReference type="PANTHER" id="PTHR35180:SF4">
    <property type="entry name" value="PROTEIN CBG06219"/>
    <property type="match status" value="1"/>
</dbReference>
<dbReference type="OrthoDB" id="6127264at2759"/>
<dbReference type="PANTHER" id="PTHR35180">
    <property type="entry name" value="PROTEIN CBG06219"/>
    <property type="match status" value="1"/>
</dbReference>
<evidence type="ECO:0000313" key="1">
    <source>
        <dbReference type="EMBL" id="KAF2679610.1"/>
    </source>
</evidence>
<protein>
    <submittedName>
        <fullName evidence="1">Uncharacterized protein</fullName>
    </submittedName>
</protein>
<dbReference type="Proteomes" id="UP000799291">
    <property type="component" value="Unassembled WGS sequence"/>
</dbReference>
<name>A0A6G1INP3_9PLEO</name>
<feature type="non-terminal residue" evidence="1">
    <location>
        <position position="1"/>
    </location>
</feature>
<feature type="non-terminal residue" evidence="1">
    <location>
        <position position="54"/>
    </location>
</feature>
<proteinExistence type="predicted"/>
<accession>A0A6G1INP3</accession>
<evidence type="ECO:0000313" key="2">
    <source>
        <dbReference type="Proteomes" id="UP000799291"/>
    </source>
</evidence>
<dbReference type="AlphaFoldDB" id="A0A6G1INP3"/>
<gene>
    <name evidence="1" type="ORF">K458DRAFT_283402</name>
</gene>